<dbReference type="AlphaFoldDB" id="A0A5E8AAH5"/>
<protein>
    <recommendedName>
        <fullName evidence="1">DUF306 domain-containing protein</fullName>
    </recommendedName>
</protein>
<proteinExistence type="predicted"/>
<evidence type="ECO:0000313" key="2">
    <source>
        <dbReference type="EMBL" id="VVT28018.1"/>
    </source>
</evidence>
<feature type="domain" description="DUF306" evidence="1">
    <location>
        <begin position="27"/>
        <end position="132"/>
    </location>
</feature>
<dbReference type="InterPro" id="IPR053147">
    <property type="entry name" value="Hsp_HslJ-like"/>
</dbReference>
<organism evidence="2 3">
    <name type="scientific">Sphingomonas aurantiaca</name>
    <dbReference type="NCBI Taxonomy" id="185949"/>
    <lineage>
        <taxon>Bacteria</taxon>
        <taxon>Pseudomonadati</taxon>
        <taxon>Pseudomonadota</taxon>
        <taxon>Alphaproteobacteria</taxon>
        <taxon>Sphingomonadales</taxon>
        <taxon>Sphingomonadaceae</taxon>
        <taxon>Sphingomonas</taxon>
    </lineage>
</organism>
<dbReference type="InterPro" id="IPR005184">
    <property type="entry name" value="DUF306_Meta_HslJ"/>
</dbReference>
<dbReference type="PANTHER" id="PTHR35535">
    <property type="entry name" value="HEAT SHOCK PROTEIN HSLJ"/>
    <property type="match status" value="1"/>
</dbReference>
<dbReference type="Proteomes" id="UP000326857">
    <property type="component" value="Unassembled WGS sequence"/>
</dbReference>
<dbReference type="InterPro" id="IPR038670">
    <property type="entry name" value="HslJ-like_sf"/>
</dbReference>
<reference evidence="2 3" key="1">
    <citation type="submission" date="2019-09" db="EMBL/GenBank/DDBJ databases">
        <authorList>
            <person name="Dittami M. S."/>
        </authorList>
    </citation>
    <scope>NUCLEOTIDE SEQUENCE [LARGE SCALE GENOMIC DNA]</scope>
    <source>
        <strain evidence="2">SPHINGO391</strain>
    </source>
</reference>
<dbReference type="Pfam" id="PF03724">
    <property type="entry name" value="META"/>
    <property type="match status" value="1"/>
</dbReference>
<sequence>MTTALMMLAACATNGTGASPTGAASVSTLQEGEWRVENIRGAGVIDNLPATLLFGPDGRLSGNATCNRLIASYTVDGSKLTISPAGTTMMACPPALMDQERKLVDLLGKVSSYSIDHTGALVLTTTSGDKLVARR</sequence>
<dbReference type="PANTHER" id="PTHR35535:SF2">
    <property type="entry name" value="DUF306 DOMAIN-CONTAINING PROTEIN"/>
    <property type="match status" value="1"/>
</dbReference>
<dbReference type="EMBL" id="CABVLI010000046">
    <property type="protein sequence ID" value="VVT28018.1"/>
    <property type="molecule type" value="Genomic_DNA"/>
</dbReference>
<gene>
    <name evidence="2" type="ORF">SPHINGO391_500118</name>
</gene>
<evidence type="ECO:0000259" key="1">
    <source>
        <dbReference type="Pfam" id="PF03724"/>
    </source>
</evidence>
<name>A0A5E8AAH5_9SPHN</name>
<dbReference type="Gene3D" id="2.40.128.270">
    <property type="match status" value="1"/>
</dbReference>
<accession>A0A5E8AAH5</accession>
<evidence type="ECO:0000313" key="3">
    <source>
        <dbReference type="Proteomes" id="UP000326857"/>
    </source>
</evidence>